<dbReference type="PANTHER" id="PTHR31865">
    <property type="entry name" value="OSJNBA0071G03.3 PROTEIN"/>
    <property type="match status" value="1"/>
</dbReference>
<evidence type="ECO:0000313" key="2">
    <source>
        <dbReference type="EnsemblPlants" id="Kaladp0007s0095.1.v1.1"/>
    </source>
</evidence>
<evidence type="ECO:0000256" key="1">
    <source>
        <dbReference type="SAM" id="MobiDB-lite"/>
    </source>
</evidence>
<organism evidence="2 3">
    <name type="scientific">Kalanchoe fedtschenkoi</name>
    <name type="common">Lavender scallops</name>
    <name type="synonym">South American air plant</name>
    <dbReference type="NCBI Taxonomy" id="63787"/>
    <lineage>
        <taxon>Eukaryota</taxon>
        <taxon>Viridiplantae</taxon>
        <taxon>Streptophyta</taxon>
        <taxon>Embryophyta</taxon>
        <taxon>Tracheophyta</taxon>
        <taxon>Spermatophyta</taxon>
        <taxon>Magnoliopsida</taxon>
        <taxon>eudicotyledons</taxon>
        <taxon>Gunneridae</taxon>
        <taxon>Pentapetalae</taxon>
        <taxon>Saxifragales</taxon>
        <taxon>Crassulaceae</taxon>
        <taxon>Kalanchoe</taxon>
    </lineage>
</organism>
<dbReference type="OMA" id="LQHMPLK"/>
<protein>
    <submittedName>
        <fullName evidence="2">Uncharacterized protein</fullName>
    </submittedName>
</protein>
<sequence length="210" mass="23600">MPHVLQEEENNNKQQLEIHKNEKAPPALSSSSSGYESEPEELQRMPLAPPAWNTRRRLSKQLSMCQTSRDAAWEKFRRCQILKQERRKSGLDSSDEMNLTDEDLHELKGSIELGFGFNEEEGQRLCGTLPALDLYFAVNRQLSLSPVSSPTPQSGRSSDSLGARSSSFCGSPRSDSESWKICSPGDDPQQVKTKLRHWAQAVACSVMQYN</sequence>
<reference evidence="2" key="1">
    <citation type="submission" date="2021-01" db="UniProtKB">
        <authorList>
            <consortium name="EnsemblPlants"/>
        </authorList>
    </citation>
    <scope>IDENTIFICATION</scope>
</reference>
<feature type="region of interest" description="Disordered" evidence="1">
    <location>
        <begin position="145"/>
        <end position="189"/>
    </location>
</feature>
<dbReference type="AlphaFoldDB" id="A0A7N0RB65"/>
<dbReference type="Proteomes" id="UP000594263">
    <property type="component" value="Unplaced"/>
</dbReference>
<proteinExistence type="predicted"/>
<accession>A0A7N0RB65</accession>
<feature type="region of interest" description="Disordered" evidence="1">
    <location>
        <begin position="1"/>
        <end position="53"/>
    </location>
</feature>
<dbReference type="EnsemblPlants" id="Kaladp0007s0095.1.v1.1">
    <property type="protein sequence ID" value="Kaladp0007s0095.1.v1.1"/>
    <property type="gene ID" value="Kaladp0007s0095.v1.1"/>
</dbReference>
<dbReference type="Pfam" id="PF07939">
    <property type="entry name" value="DUF1685"/>
    <property type="match status" value="1"/>
</dbReference>
<name>A0A7N0RB65_KALFE</name>
<dbReference type="InterPro" id="IPR012881">
    <property type="entry name" value="DUF1685"/>
</dbReference>
<dbReference type="Gramene" id="Kaladp0007s0095.1.v1.1">
    <property type="protein sequence ID" value="Kaladp0007s0095.1.v1.1"/>
    <property type="gene ID" value="Kaladp0007s0095.v1.1"/>
</dbReference>
<evidence type="ECO:0000313" key="3">
    <source>
        <dbReference type="Proteomes" id="UP000594263"/>
    </source>
</evidence>
<feature type="compositionally biased region" description="Low complexity" evidence="1">
    <location>
        <begin position="154"/>
        <end position="167"/>
    </location>
</feature>
<dbReference type="PANTHER" id="PTHR31865:SF3">
    <property type="entry name" value="PHOSPHODIESTERASE EPSILON-1, PUTATIVE (DUF1685)-RELATED"/>
    <property type="match status" value="1"/>
</dbReference>
<keyword evidence="3" id="KW-1185">Reference proteome</keyword>